<evidence type="ECO:0000313" key="2">
    <source>
        <dbReference type="EMBL" id="WGF36589.1"/>
    </source>
</evidence>
<keyword evidence="2" id="KW-0067">ATP-binding</keyword>
<proteinExistence type="predicted"/>
<dbReference type="SUPFAM" id="SSF52540">
    <property type="entry name" value="P-loop containing nucleoside triphosphate hydrolases"/>
    <property type="match status" value="1"/>
</dbReference>
<keyword evidence="2" id="KW-0547">Nucleotide-binding</keyword>
<dbReference type="PANTHER" id="PTHR40396">
    <property type="entry name" value="ATPASE-LIKE PROTEIN"/>
    <property type="match status" value="1"/>
</dbReference>
<sequence length="445" mass="51063">MAIIKIKKINIQNLRNVRQGEIVLTVNFETFLQANVVGLYGQNGSGKTTIVDAFSLLKTLLSGWLAEVKLPSQKKRLILAGEQTASMDVEFLVQNQFGTFFVNYYVELQEDQHRLYTTLERLTYRENTKGKRSKILVAVTERDVQIRQSKLDDLSEQARIQLLVIQQLARKQYMSFLFHKDIKTLLQERLSELEMQLLQNIAVDFSRDLHVVNTQNIAPLFEERMMPFSIHLEKTRGLIPYDLNGPALLPEDAFYALCEVIEQSNQVLSAIIPGLTIKINIITKQMMDSGEQGIRFEFLSQRGEQELPLRTESEGILKIISILSVLIAVYNNPNACVVIDELDSGVFEYLLGELLTVIDEDGKGQLIFTSHNLRVLEVLAIKNLWFTTTNEHHRYMQLKGIKEVNNARDVYLRAIQLGGQEEEIYKETKTFKIKRAFRKAGVQHD</sequence>
<name>A0ABY8KEL6_9BACI</name>
<gene>
    <name evidence="2" type="ORF">QBO96_12485</name>
</gene>
<dbReference type="InterPro" id="IPR027417">
    <property type="entry name" value="P-loop_NTPase"/>
</dbReference>
<accession>A0ABY8KEL6</accession>
<dbReference type="InterPro" id="IPR003959">
    <property type="entry name" value="ATPase_AAA_core"/>
</dbReference>
<organism evidence="2 3">
    <name type="scientific">Lysinibacillus capsici</name>
    <dbReference type="NCBI Taxonomy" id="2115968"/>
    <lineage>
        <taxon>Bacteria</taxon>
        <taxon>Bacillati</taxon>
        <taxon>Bacillota</taxon>
        <taxon>Bacilli</taxon>
        <taxon>Bacillales</taxon>
        <taxon>Bacillaceae</taxon>
        <taxon>Lysinibacillus</taxon>
    </lineage>
</organism>
<evidence type="ECO:0000313" key="3">
    <source>
        <dbReference type="Proteomes" id="UP001244564"/>
    </source>
</evidence>
<dbReference type="Pfam" id="PF13304">
    <property type="entry name" value="AAA_21"/>
    <property type="match status" value="1"/>
</dbReference>
<keyword evidence="3" id="KW-1185">Reference proteome</keyword>
<dbReference type="EMBL" id="CP122283">
    <property type="protein sequence ID" value="WGF36589.1"/>
    <property type="molecule type" value="Genomic_DNA"/>
</dbReference>
<feature type="domain" description="ATPase AAA-type core" evidence="1">
    <location>
        <begin position="37"/>
        <end position="376"/>
    </location>
</feature>
<dbReference type="PANTHER" id="PTHR40396:SF1">
    <property type="entry name" value="ATPASE AAA-TYPE CORE DOMAIN-CONTAINING PROTEIN"/>
    <property type="match status" value="1"/>
</dbReference>
<evidence type="ECO:0000259" key="1">
    <source>
        <dbReference type="Pfam" id="PF13304"/>
    </source>
</evidence>
<dbReference type="Gene3D" id="3.40.50.300">
    <property type="entry name" value="P-loop containing nucleotide triphosphate hydrolases"/>
    <property type="match status" value="1"/>
</dbReference>
<reference evidence="2 3" key="1">
    <citation type="submission" date="2023-04" db="EMBL/GenBank/DDBJ databases">
        <title>Genomic of Lysinibacillus capsici TSBLM.</title>
        <authorList>
            <person name="Hu X.S."/>
            <person name="Yu C.H."/>
        </authorList>
    </citation>
    <scope>NUCLEOTIDE SEQUENCE [LARGE SCALE GENOMIC DNA]</scope>
    <source>
        <strain evidence="2 3">TSBLM</strain>
    </source>
</reference>
<dbReference type="Proteomes" id="UP001244564">
    <property type="component" value="Chromosome"/>
</dbReference>
<dbReference type="GO" id="GO:0005524">
    <property type="term" value="F:ATP binding"/>
    <property type="evidence" value="ECO:0007669"/>
    <property type="project" value="UniProtKB-KW"/>
</dbReference>
<dbReference type="RefSeq" id="WP_259951103.1">
    <property type="nucleotide sequence ID" value="NZ_CP122283.1"/>
</dbReference>
<protein>
    <submittedName>
        <fullName evidence="2">ATP-binding protein</fullName>
    </submittedName>
</protein>